<gene>
    <name evidence="2" type="ORF">FL857_11530</name>
</gene>
<dbReference type="AlphaFoldDB" id="A0A552UVN9"/>
<reference evidence="2 3" key="1">
    <citation type="submission" date="2019-07" db="EMBL/GenBank/DDBJ databases">
        <title>Criibacterium bergeronii gen. nov., sp. nov. isolated from human clinical samples.</title>
        <authorList>
            <person name="Maheux A.F."/>
            <person name="Boudreau D.K."/>
            <person name="Berube E."/>
            <person name="Brodeur S."/>
            <person name="Bernard K.A."/>
            <person name="Abed J.Y."/>
            <person name="Ducrey E."/>
            <person name="Guay E.F."/>
            <person name="Raymond F."/>
            <person name="Corbeil J."/>
            <person name="Domingo M.-C."/>
            <person name="Roy P.H."/>
            <person name="Boissinot M."/>
            <person name="Tocheva E.I."/>
            <person name="Omar R.F."/>
        </authorList>
    </citation>
    <scope>NUCLEOTIDE SEQUENCE [LARGE SCALE GENOMIC DNA]</scope>
    <source>
        <strain evidence="2 3">CCRI-24246</strain>
    </source>
</reference>
<name>A0A552UVN9_9FIRM</name>
<feature type="chain" id="PRO_5022060267" description="P/Homo B domain-containing protein" evidence="1">
    <location>
        <begin position="29"/>
        <end position="150"/>
    </location>
</feature>
<accession>A0A552UVN9</accession>
<proteinExistence type="predicted"/>
<keyword evidence="1" id="KW-0732">Signal</keyword>
<organism evidence="2 3">
    <name type="scientific">Criibacterium bergeronii</name>
    <dbReference type="NCBI Taxonomy" id="1871336"/>
    <lineage>
        <taxon>Bacteria</taxon>
        <taxon>Bacillati</taxon>
        <taxon>Bacillota</taxon>
        <taxon>Clostridia</taxon>
        <taxon>Peptostreptococcales</taxon>
        <taxon>Filifactoraceae</taxon>
        <taxon>Criibacterium</taxon>
    </lineage>
</organism>
<dbReference type="EMBL" id="VJXW01000031">
    <property type="protein sequence ID" value="TRW22265.1"/>
    <property type="molecule type" value="Genomic_DNA"/>
</dbReference>
<evidence type="ECO:0000313" key="2">
    <source>
        <dbReference type="EMBL" id="TRW22265.1"/>
    </source>
</evidence>
<dbReference type="Proteomes" id="UP000319424">
    <property type="component" value="Unassembled WGS sequence"/>
</dbReference>
<protein>
    <recommendedName>
        <fullName evidence="4">P/Homo B domain-containing protein</fullName>
    </recommendedName>
</protein>
<feature type="signal peptide" evidence="1">
    <location>
        <begin position="1"/>
        <end position="28"/>
    </location>
</feature>
<dbReference type="InterPro" id="IPR008979">
    <property type="entry name" value="Galactose-bd-like_sf"/>
</dbReference>
<sequence length="150" mass="16320">MSKKIMKISSKMLIVLMLFTIFTSSAFAATGSFSKSTVKLNAIDGKQSTISSFTSGSVLGTSPKITNVKVFLNVSSGSDPFEFYLVSPSGQTVHFEPSTKNNTYYLNDFNGLNPKGTWKAYIINSGETIDPYRPFSVSTATGIITVSYDY</sequence>
<evidence type="ECO:0000313" key="3">
    <source>
        <dbReference type="Proteomes" id="UP000319424"/>
    </source>
</evidence>
<dbReference type="SUPFAM" id="SSF49785">
    <property type="entry name" value="Galactose-binding domain-like"/>
    <property type="match status" value="1"/>
</dbReference>
<comment type="caution">
    <text evidence="2">The sequence shown here is derived from an EMBL/GenBank/DDBJ whole genome shotgun (WGS) entry which is preliminary data.</text>
</comment>
<dbReference type="OrthoDB" id="2059612at2"/>
<evidence type="ECO:0000256" key="1">
    <source>
        <dbReference type="SAM" id="SignalP"/>
    </source>
</evidence>
<evidence type="ECO:0008006" key="4">
    <source>
        <dbReference type="Google" id="ProtNLM"/>
    </source>
</evidence>
<dbReference type="RefSeq" id="WP_144398916.1">
    <property type="nucleotide sequence ID" value="NZ_VJXW01000031.1"/>
</dbReference>